<keyword evidence="2" id="KW-1185">Reference proteome</keyword>
<protein>
    <submittedName>
        <fullName evidence="1">Hypp679 protein</fullName>
    </submittedName>
</protein>
<reference evidence="1" key="1">
    <citation type="submission" date="2022-01" db="EMBL/GenBank/DDBJ databases">
        <authorList>
            <person name="Braso-Vives M."/>
        </authorList>
    </citation>
    <scope>NUCLEOTIDE SEQUENCE</scope>
</reference>
<dbReference type="Proteomes" id="UP000838412">
    <property type="component" value="Chromosome 1"/>
</dbReference>
<accession>A0A8J9VCN8</accession>
<sequence length="251" mass="27984">MGRRSQTSTSTVTVTVTVVRQGCVLAPTNYVLNTLRNKTSQIADQLAENEDPESVWLSTSPCPARDWVPYSRRVEKFPFIGSTISSDCKSTSDIKSRIGRSSSAMATLGYIRSNGYQGWLHRSATWTHSTSSHSLRRILDYCWYDYISNATVRQRSGHHLSPRKSGRLAYSSLAHSQDDCKLPASRRKPHSWTGPEAAETQAQVGKLSADLSTVDLDLATAWQRAQDRANWKTIWKAVISCNRKAGARTMS</sequence>
<evidence type="ECO:0000313" key="2">
    <source>
        <dbReference type="Proteomes" id="UP000838412"/>
    </source>
</evidence>
<dbReference type="EMBL" id="OV696686">
    <property type="protein sequence ID" value="CAH1233302.1"/>
    <property type="molecule type" value="Genomic_DNA"/>
</dbReference>
<evidence type="ECO:0000313" key="1">
    <source>
        <dbReference type="EMBL" id="CAH1233302.1"/>
    </source>
</evidence>
<proteinExistence type="predicted"/>
<organism evidence="1 2">
    <name type="scientific">Branchiostoma lanceolatum</name>
    <name type="common">Common lancelet</name>
    <name type="synonym">Amphioxus lanceolatum</name>
    <dbReference type="NCBI Taxonomy" id="7740"/>
    <lineage>
        <taxon>Eukaryota</taxon>
        <taxon>Metazoa</taxon>
        <taxon>Chordata</taxon>
        <taxon>Cephalochordata</taxon>
        <taxon>Leptocardii</taxon>
        <taxon>Amphioxiformes</taxon>
        <taxon>Branchiostomatidae</taxon>
        <taxon>Branchiostoma</taxon>
    </lineage>
</organism>
<name>A0A8J9VCN8_BRALA</name>
<dbReference type="AlphaFoldDB" id="A0A8J9VCN8"/>
<gene>
    <name evidence="1" type="primary">Hypp679</name>
    <name evidence="1" type="ORF">BLAG_LOCUS2112</name>
</gene>